<feature type="compositionally biased region" description="Basic and acidic residues" evidence="3">
    <location>
        <begin position="15"/>
        <end position="31"/>
    </location>
</feature>
<dbReference type="SUPFAM" id="SSF52540">
    <property type="entry name" value="P-loop containing nucleoside triphosphate hydrolases"/>
    <property type="match status" value="1"/>
</dbReference>
<dbReference type="OrthoDB" id="538223at2759"/>
<reference evidence="5" key="1">
    <citation type="submission" date="2022-11" db="EMBL/GenBank/DDBJ databases">
        <authorList>
            <person name="Petersen C."/>
        </authorList>
    </citation>
    <scope>NUCLEOTIDE SEQUENCE</scope>
    <source>
        <strain evidence="5">IBT 30069</strain>
    </source>
</reference>
<feature type="domain" description="NACHT" evidence="4">
    <location>
        <begin position="381"/>
        <end position="525"/>
    </location>
</feature>
<dbReference type="SUPFAM" id="SSF82171">
    <property type="entry name" value="DPP6 N-terminal domain-like"/>
    <property type="match status" value="1"/>
</dbReference>
<dbReference type="SUPFAM" id="SSF69322">
    <property type="entry name" value="Tricorn protease domain 2"/>
    <property type="match status" value="1"/>
</dbReference>
<dbReference type="Gene3D" id="2.120.10.30">
    <property type="entry name" value="TolB, C-terminal domain"/>
    <property type="match status" value="1"/>
</dbReference>
<evidence type="ECO:0000313" key="5">
    <source>
        <dbReference type="EMBL" id="KAJ5097395.1"/>
    </source>
</evidence>
<dbReference type="Proteomes" id="UP001149165">
    <property type="component" value="Unassembled WGS sequence"/>
</dbReference>
<dbReference type="InterPro" id="IPR001680">
    <property type="entry name" value="WD40_rpt"/>
</dbReference>
<dbReference type="Pfam" id="PF24883">
    <property type="entry name" value="NPHP3_N"/>
    <property type="match status" value="1"/>
</dbReference>
<feature type="repeat" description="WD" evidence="2">
    <location>
        <begin position="1235"/>
        <end position="1266"/>
    </location>
</feature>
<dbReference type="InterPro" id="IPR011042">
    <property type="entry name" value="6-blade_b-propeller_TolB-like"/>
</dbReference>
<dbReference type="PROSITE" id="PS50294">
    <property type="entry name" value="WD_REPEATS_REGION"/>
    <property type="match status" value="1"/>
</dbReference>
<dbReference type="Pfam" id="PF00400">
    <property type="entry name" value="WD40"/>
    <property type="match status" value="1"/>
</dbReference>
<dbReference type="PANTHER" id="PTHR10039">
    <property type="entry name" value="AMELOGENIN"/>
    <property type="match status" value="1"/>
</dbReference>
<keyword evidence="6" id="KW-1185">Reference proteome</keyword>
<dbReference type="InterPro" id="IPR007111">
    <property type="entry name" value="NACHT_NTPase"/>
</dbReference>
<feature type="compositionally biased region" description="Polar residues" evidence="3">
    <location>
        <begin position="32"/>
        <end position="47"/>
    </location>
</feature>
<keyword evidence="1" id="KW-0677">Repeat</keyword>
<accession>A0A9W9K917</accession>
<organism evidence="5 6">
    <name type="scientific">Penicillium angulare</name>
    <dbReference type="NCBI Taxonomy" id="116970"/>
    <lineage>
        <taxon>Eukaryota</taxon>
        <taxon>Fungi</taxon>
        <taxon>Dikarya</taxon>
        <taxon>Ascomycota</taxon>
        <taxon>Pezizomycotina</taxon>
        <taxon>Eurotiomycetes</taxon>
        <taxon>Eurotiomycetidae</taxon>
        <taxon>Eurotiales</taxon>
        <taxon>Aspergillaceae</taxon>
        <taxon>Penicillium</taxon>
    </lineage>
</organism>
<dbReference type="SMART" id="SM00320">
    <property type="entry name" value="WD40"/>
    <property type="match status" value="3"/>
</dbReference>
<dbReference type="PROSITE" id="PS50082">
    <property type="entry name" value="WD_REPEATS_2"/>
    <property type="match status" value="2"/>
</dbReference>
<protein>
    <recommendedName>
        <fullName evidence="4">NACHT domain-containing protein</fullName>
    </recommendedName>
</protein>
<proteinExistence type="predicted"/>
<feature type="repeat" description="WD" evidence="2">
    <location>
        <begin position="1030"/>
        <end position="1071"/>
    </location>
</feature>
<dbReference type="InterPro" id="IPR015943">
    <property type="entry name" value="WD40/YVTN_repeat-like_dom_sf"/>
</dbReference>
<dbReference type="InterPro" id="IPR056884">
    <property type="entry name" value="NPHP3-like_N"/>
</dbReference>
<sequence>MAPFKTLLPRLLRRDHRDRDQTSGKDQDRQNKSSNTPTRPESRSTYPFKTPDRHLSQNLWNLAYDSLQGGETDGLVKEYLECITVANADGNNPVVTGDMTDYDQRQECMRTLVERGQAKTARAVKASGRIGAFAENVLSMNEIVSPILSGVPQAAPAALPWAGVCIVLQILANPGKASQSNLQGMTSVVSRMEWYCNFADELLDKDEDPVFIPVMEQLKSKVVALYKAILSYQMESVCSYYRRQESVFFHALWNSTEWEEALGKVETAEKDLLADWNQVDHASAAKLRERLLKANEDVLHELGDIRQTLWDYTANQRRAEHNGIRRQILADLRITNPQDDMMRIKKENGEDITDDTWKWALENAGFKAITNWDENTSSPGSLLYIKGSAGSGKTMLLIAVLQFLSQQSAMLSPTLCFSFCQSSTRTDNMAAVLKCLMWMLLLQQPELLSHIEAEYNDGGPSPFSDNNASVALSRIFSNMISAAKPVLLVIDALDECDSGLNDLMIVIFTSLQRSRNVRWIVTSRPEIDFNEFLTYSFKPQGAGLAMRSNLIELDIQQNVHRLERYIQQKLTDLRSSRFVDYDENDLVTIENTVRQKADNNFLWVSLVFRDLKDQDPEYALDHIENYPKGLEKLYIYKFDRLRRRQKNGDEKMSHCFDILRAVSLLYALPIPVSELKTLLPQSKFNIQVAMQDCNSFLTLNANNINVSHKSAAAFLKSEDCNLHDLTTVGHRSLFESSSYQLSRTLKRDMYSLENKPDGPSVRFDDILPPIIDPLVLIRYSCVFWLDHLRDAMKNLRGQDSDFLCIQALDFLKSHFLHWVEGITLMKQISAVITSIKRLQVEITQSSKKIEQHSDDLSVQFYGFVQEAEQFIIHSRSMIEKAPLQIYGGALVFSPSGCLTKIHFWKERLKCIGDLSGLNDGSGLPKCWPQYRQAVSIDNELIRRVSFSADGKMLAARSSFGEGSVQLWAVDIFTATATLGQRLIQEKFQGPSLLHFSHSGHLLAASEAGGDTIYVWTTHSSTATATLKATLMDYGDSVESVAFSADEKSLISSHKNGDVRVWRIDSISAHSAHSAECKYVISPCGDRTDDYMLGLWSFDLSPTGTHFATHVPGEDIIIWRLNVKTGLYARWKSLPGDGKRLKTVAFSTDEQKIAVFWSRSCAFFALNPDNMFELSEQWECPSDQDIDEVTWTPDLSRIAFSYGWDQTIITILDVHKNSSFSENSLTATPGVGPTVLSLSPNGRILASGTPGGSVLFWDMRDLRSIGSRDKPFSSKTPNCVRFMPGTKQLVTCHERFCRIDESSSETDDDSFSTEAYTCEVDICLWNISSGEEFTTIELHKSLRVNEFPPLHDQNPVSGLLDPVLSPDGSLLAFTWKDTISVHFVDLLPTSQPFFIRSPEFVDIQSPLAFSPDGTLLGIPHPSRRAIELWHLDIENKTANPIQRLESPRTGQYYSEFCGLVFSPDSKTLAALTCARIFIWRRDDETEGFRLHRALHFPHDYLPSIPSFTPDGSFIILGPDVVSIEDITEDDVYQPFECGMEYRKDGSSAFSWICDRGKELLCVPQDSVSWISSYRNEVALIHHDNEISYLSFKLD</sequence>
<dbReference type="InterPro" id="IPR031359">
    <property type="entry name" value="NACHT_N"/>
</dbReference>
<evidence type="ECO:0000256" key="1">
    <source>
        <dbReference type="ARBA" id="ARBA00022737"/>
    </source>
</evidence>
<evidence type="ECO:0000259" key="4">
    <source>
        <dbReference type="PROSITE" id="PS50837"/>
    </source>
</evidence>
<gene>
    <name evidence="5" type="ORF">N7456_008116</name>
</gene>
<dbReference type="Gene3D" id="3.40.50.300">
    <property type="entry name" value="P-loop containing nucleotide triphosphate hydrolases"/>
    <property type="match status" value="1"/>
</dbReference>
<dbReference type="Gene3D" id="2.130.10.10">
    <property type="entry name" value="YVTN repeat-like/Quinoprotein amine dehydrogenase"/>
    <property type="match status" value="2"/>
</dbReference>
<name>A0A9W9K917_9EURO</name>
<evidence type="ECO:0000256" key="3">
    <source>
        <dbReference type="SAM" id="MobiDB-lite"/>
    </source>
</evidence>
<dbReference type="EMBL" id="JAPQKH010000005">
    <property type="protein sequence ID" value="KAJ5097395.1"/>
    <property type="molecule type" value="Genomic_DNA"/>
</dbReference>
<evidence type="ECO:0000256" key="2">
    <source>
        <dbReference type="PROSITE-ProRule" id="PRU00221"/>
    </source>
</evidence>
<keyword evidence="2" id="KW-0853">WD repeat</keyword>
<comment type="caution">
    <text evidence="5">The sequence shown here is derived from an EMBL/GenBank/DDBJ whole genome shotgun (WGS) entry which is preliminary data.</text>
</comment>
<evidence type="ECO:0000313" key="6">
    <source>
        <dbReference type="Proteomes" id="UP001149165"/>
    </source>
</evidence>
<dbReference type="InterPro" id="IPR027417">
    <property type="entry name" value="P-loop_NTPase"/>
</dbReference>
<dbReference type="Pfam" id="PF17100">
    <property type="entry name" value="NACHT_N"/>
    <property type="match status" value="1"/>
</dbReference>
<feature type="region of interest" description="Disordered" evidence="3">
    <location>
        <begin position="1"/>
        <end position="52"/>
    </location>
</feature>
<reference evidence="5" key="2">
    <citation type="journal article" date="2023" name="IMA Fungus">
        <title>Comparative genomic study of the Penicillium genus elucidates a diverse pangenome and 15 lateral gene transfer events.</title>
        <authorList>
            <person name="Petersen C."/>
            <person name="Sorensen T."/>
            <person name="Nielsen M.R."/>
            <person name="Sondergaard T.E."/>
            <person name="Sorensen J.L."/>
            <person name="Fitzpatrick D.A."/>
            <person name="Frisvad J.C."/>
            <person name="Nielsen K.L."/>
        </authorList>
    </citation>
    <scope>NUCLEOTIDE SEQUENCE</scope>
    <source>
        <strain evidence="5">IBT 30069</strain>
    </source>
</reference>
<dbReference type="PROSITE" id="PS50837">
    <property type="entry name" value="NACHT"/>
    <property type="match status" value="1"/>
</dbReference>